<comment type="caution">
    <text evidence="1">The sequence shown here is derived from an EMBL/GenBank/DDBJ whole genome shotgun (WGS) entry which is preliminary data.</text>
</comment>
<dbReference type="EMBL" id="JANJQO010001495">
    <property type="protein sequence ID" value="KAJ2970653.1"/>
    <property type="molecule type" value="Genomic_DNA"/>
</dbReference>
<evidence type="ECO:0000313" key="1">
    <source>
        <dbReference type="EMBL" id="KAJ2970653.1"/>
    </source>
</evidence>
<evidence type="ECO:0000313" key="2">
    <source>
        <dbReference type="Proteomes" id="UP001143910"/>
    </source>
</evidence>
<reference evidence="1" key="1">
    <citation type="submission" date="2022-08" db="EMBL/GenBank/DDBJ databases">
        <title>Genome Sequence of Lecanicillium fungicola.</title>
        <authorList>
            <person name="Buettner E."/>
        </authorList>
    </citation>
    <scope>NUCLEOTIDE SEQUENCE</scope>
    <source>
        <strain evidence="1">Babe33</strain>
    </source>
</reference>
<organism evidence="1 2">
    <name type="scientific">Zarea fungicola</name>
    <dbReference type="NCBI Taxonomy" id="93591"/>
    <lineage>
        <taxon>Eukaryota</taxon>
        <taxon>Fungi</taxon>
        <taxon>Dikarya</taxon>
        <taxon>Ascomycota</taxon>
        <taxon>Pezizomycotina</taxon>
        <taxon>Sordariomycetes</taxon>
        <taxon>Hypocreomycetidae</taxon>
        <taxon>Hypocreales</taxon>
        <taxon>Cordycipitaceae</taxon>
        <taxon>Zarea</taxon>
    </lineage>
</organism>
<protein>
    <submittedName>
        <fullName evidence="1">Uncharacterized protein</fullName>
    </submittedName>
</protein>
<name>A0ACC1MWT2_9HYPO</name>
<gene>
    <name evidence="1" type="ORF">NQ176_g8085</name>
</gene>
<dbReference type="Proteomes" id="UP001143910">
    <property type="component" value="Unassembled WGS sequence"/>
</dbReference>
<sequence length="397" mass="41958">MSTASSFVLLVLAAATGVSAAPEYAAGPSCKAYPGTPSWPKADAWNTLNRTLGGQLIQPTVLPGGVCHKGQPNYDEAQCATVAQEWTTSEFHLASPISVMSNEFTNYTCLPDPNTPCSPAGYPAYVVNVTTAEHVKAGIDFARMNNVRLNVKSSGHDFIGRSNAPGTLSLWTHHLSSITYHPDEFKLNSGCVLKGNYATVGSGAIMWDIYVALDKYKQTVVGGGSKTVSAGGYITGGGHSILSPKYGLAADQVVEMEVVTPDGKIQKVNQDQNPDLFWALRGGGGSTFGVITTFTVKTVPTPKMDIVNFLAFTVPGVPFLGDLMGTVAAQTPFLMNGGLSGYNFAYRNFSNPAPGTGLPDFLAGFEGRSTMRRVSTIGPGMEVKFLRIGGLATGFPY</sequence>
<proteinExistence type="predicted"/>
<accession>A0ACC1MWT2</accession>
<keyword evidence="2" id="KW-1185">Reference proteome</keyword>